<dbReference type="EMBL" id="CP002083">
    <property type="protein sequence ID" value="ADJ23506.1"/>
    <property type="molecule type" value="Genomic_DNA"/>
</dbReference>
<feature type="domain" description="Cytosol aminopeptidase" evidence="9">
    <location>
        <begin position="351"/>
        <end position="358"/>
    </location>
</feature>
<feature type="binding site" evidence="8">
    <location>
        <position position="353"/>
    </location>
    <ligand>
        <name>Mn(2+)</name>
        <dbReference type="ChEBI" id="CHEBI:29035"/>
        <label>1</label>
    </ligand>
</feature>
<dbReference type="Gene3D" id="3.40.220.10">
    <property type="entry name" value="Leucine Aminopeptidase, subunit E, domain 1"/>
    <property type="match status" value="1"/>
</dbReference>
<dbReference type="GO" id="GO:0030145">
    <property type="term" value="F:manganese ion binding"/>
    <property type="evidence" value="ECO:0007669"/>
    <property type="project" value="UniProtKB-UniRule"/>
</dbReference>
<dbReference type="InterPro" id="IPR023042">
    <property type="entry name" value="Peptidase_M17_leu_NH2_pept"/>
</dbReference>
<reference evidence="11" key="1">
    <citation type="journal article" date="2011" name="J. Bacteriol.">
        <title>Genome sequences of eight morphologically diverse alphaproteobacteria.</title>
        <authorList>
            <consortium name="US DOE Joint Genome Institute"/>
            <person name="Brown P.J."/>
            <person name="Kysela D.T."/>
            <person name="Buechlein A."/>
            <person name="Hemmerich C."/>
            <person name="Brun Y.V."/>
        </authorList>
    </citation>
    <scope>NUCLEOTIDE SEQUENCE [LARGE SCALE GENOMIC DNA]</scope>
    <source>
        <strain evidence="11">ATCC 51888 / DSM 1869 / NCIB 11706 / TK 0415</strain>
    </source>
</reference>
<dbReference type="eggNOG" id="COG0260">
    <property type="taxonomic scope" value="Bacteria"/>
</dbReference>
<evidence type="ECO:0000256" key="2">
    <source>
        <dbReference type="ARBA" id="ARBA00000967"/>
    </source>
</evidence>
<gene>
    <name evidence="8" type="primary">pepA</name>
    <name evidence="10" type="ordered locus">Hden_1699</name>
</gene>
<evidence type="ECO:0000259" key="9">
    <source>
        <dbReference type="PROSITE" id="PS00631"/>
    </source>
</evidence>
<evidence type="ECO:0000256" key="8">
    <source>
        <dbReference type="HAMAP-Rule" id="MF_00181"/>
    </source>
</evidence>
<dbReference type="AlphaFoldDB" id="D8JYQ4"/>
<feature type="active site" evidence="8">
    <location>
        <position position="283"/>
    </location>
</feature>
<dbReference type="SUPFAM" id="SSF52949">
    <property type="entry name" value="Macro domain-like"/>
    <property type="match status" value="1"/>
</dbReference>
<proteinExistence type="inferred from homology"/>
<dbReference type="InterPro" id="IPR008283">
    <property type="entry name" value="Peptidase_M17_N"/>
</dbReference>
<protein>
    <recommendedName>
        <fullName evidence="8">Probable cytosol aminopeptidase</fullName>
        <ecNumber evidence="8">3.4.11.1</ecNumber>
    </recommendedName>
    <alternativeName>
        <fullName evidence="8">Leucine aminopeptidase</fullName>
        <shortName evidence="8">LAP</shortName>
        <ecNumber evidence="8">3.4.11.10</ecNumber>
    </alternativeName>
    <alternativeName>
        <fullName evidence="8">Leucyl aminopeptidase</fullName>
    </alternativeName>
</protein>
<dbReference type="GO" id="GO:0070006">
    <property type="term" value="F:metalloaminopeptidase activity"/>
    <property type="evidence" value="ECO:0007669"/>
    <property type="project" value="InterPro"/>
</dbReference>
<dbReference type="InterPro" id="IPR043472">
    <property type="entry name" value="Macro_dom-like"/>
</dbReference>
<dbReference type="CDD" id="cd00433">
    <property type="entry name" value="Peptidase_M17"/>
    <property type="match status" value="1"/>
</dbReference>
<evidence type="ECO:0000256" key="7">
    <source>
        <dbReference type="ARBA" id="ARBA00023211"/>
    </source>
</evidence>
<keyword evidence="11" id="KW-1185">Reference proteome</keyword>
<comment type="similarity">
    <text evidence="3 8">Belongs to the peptidase M17 family.</text>
</comment>
<dbReference type="SUPFAM" id="SSF53187">
    <property type="entry name" value="Zn-dependent exopeptidases"/>
    <property type="match status" value="1"/>
</dbReference>
<dbReference type="NCBIfam" id="NF002077">
    <property type="entry name" value="PRK00913.2-4"/>
    <property type="match status" value="1"/>
</dbReference>
<feature type="binding site" evidence="8">
    <location>
        <position position="276"/>
    </location>
    <ligand>
        <name>Mn(2+)</name>
        <dbReference type="ChEBI" id="CHEBI:29035"/>
        <label>1</label>
    </ligand>
</feature>
<dbReference type="InterPro" id="IPR000819">
    <property type="entry name" value="Peptidase_M17_C"/>
</dbReference>
<dbReference type="STRING" id="582899.Hden_1699"/>
<dbReference type="NCBIfam" id="NF002074">
    <property type="entry name" value="PRK00913.1-4"/>
    <property type="match status" value="1"/>
</dbReference>
<dbReference type="PANTHER" id="PTHR11963">
    <property type="entry name" value="LEUCINE AMINOPEPTIDASE-RELATED"/>
    <property type="match status" value="1"/>
</dbReference>
<feature type="binding site" evidence="8">
    <location>
        <position position="355"/>
    </location>
    <ligand>
        <name>Mn(2+)</name>
        <dbReference type="ChEBI" id="CHEBI:29035"/>
        <label>1</label>
    </ligand>
</feature>
<dbReference type="Gene3D" id="3.40.630.10">
    <property type="entry name" value="Zn peptidases"/>
    <property type="match status" value="1"/>
</dbReference>
<comment type="function">
    <text evidence="8">Presumably involved in the processing and regular turnover of intracellular proteins. Catalyzes the removal of unsubstituted N-terminal amino acids from various peptides.</text>
</comment>
<comment type="catalytic activity">
    <reaction evidence="2 8">
        <text>Release of an N-terminal amino acid, preferentially leucine, but not glutamic or aspartic acids.</text>
        <dbReference type="EC" id="3.4.11.10"/>
    </reaction>
</comment>
<evidence type="ECO:0000256" key="3">
    <source>
        <dbReference type="ARBA" id="ARBA00009528"/>
    </source>
</evidence>
<dbReference type="NCBIfam" id="NF002075">
    <property type="entry name" value="PRK00913.2-2"/>
    <property type="match status" value="1"/>
</dbReference>
<evidence type="ECO:0000256" key="1">
    <source>
        <dbReference type="ARBA" id="ARBA00000135"/>
    </source>
</evidence>
<dbReference type="OrthoDB" id="9809354at2"/>
<dbReference type="Proteomes" id="UP000002033">
    <property type="component" value="Chromosome"/>
</dbReference>
<keyword evidence="4 8" id="KW-0031">Aminopeptidase</keyword>
<keyword evidence="8" id="KW-0963">Cytoplasm</keyword>
<evidence type="ECO:0000256" key="6">
    <source>
        <dbReference type="ARBA" id="ARBA00022801"/>
    </source>
</evidence>
<comment type="cofactor">
    <cofactor evidence="8">
        <name>Mn(2+)</name>
        <dbReference type="ChEBI" id="CHEBI:29035"/>
    </cofactor>
    <text evidence="8">Binds 2 manganese ions per subunit.</text>
</comment>
<sequence length="509" mass="53949">MSDRLEITFASLSAEPEAVTVILAGDGLDLGSKARELETKSASSISKAAAAADYKGKYKSTIEILAPAKIGIDRLIVAGLGKDSSLSAQQYVDLGGVILGAIQARKASAASVIVDVDGNDDVSSEQAAALIAQGALLRNYSFKKYLTKKSNDDAADKDGLKKITIHVAHADKAKSAFQPLKAVANGVNFARDLVNEPANILGPVELAEKTKALEKFGVSVDILDVKDMEKLGMGSLLCVGQGSARPSRLAVMTWNGAKGSKKQKPICFVGKGVVFDTGGISIKPAAGMEDMKGDMGGAAAVIGTMYALAERKANVNAIGLVGCVENMPSGNAVRPGDIVTSMSGQTIEVINTDAEGRLVLADVLWYAQEKFKPKLVIDLATLTGAIMIALGKEYAGMFVNDDKLSDELQSASRTTGEKVWRMPLDKTFDKMMDSKNADMKNTGGRWGGSASAAAFLQRFVQKDTPWCHLDIAGTAMDGTRNDINQSWGAGWGIRLLDRFVAEHHEKSEK</sequence>
<accession>D8JYQ4</accession>
<evidence type="ECO:0000313" key="11">
    <source>
        <dbReference type="Proteomes" id="UP000002033"/>
    </source>
</evidence>
<dbReference type="HAMAP" id="MF_00181">
    <property type="entry name" value="Cytosol_peptidase_M17"/>
    <property type="match status" value="1"/>
</dbReference>
<evidence type="ECO:0000313" key="10">
    <source>
        <dbReference type="EMBL" id="ADJ23506.1"/>
    </source>
</evidence>
<dbReference type="RefSeq" id="WP_013215665.1">
    <property type="nucleotide sequence ID" value="NC_014313.1"/>
</dbReference>
<keyword evidence="7 8" id="KW-0464">Manganese</keyword>
<dbReference type="Pfam" id="PF00883">
    <property type="entry name" value="Peptidase_M17"/>
    <property type="match status" value="1"/>
</dbReference>
<dbReference type="GO" id="GO:0006508">
    <property type="term" value="P:proteolysis"/>
    <property type="evidence" value="ECO:0007669"/>
    <property type="project" value="UniProtKB-KW"/>
</dbReference>
<dbReference type="PANTHER" id="PTHR11963:SF23">
    <property type="entry name" value="CYTOSOL AMINOPEPTIDASE"/>
    <property type="match status" value="1"/>
</dbReference>
<dbReference type="HOGENOM" id="CLU_013734_6_0_5"/>
<dbReference type="KEGG" id="hdn:Hden_1699"/>
<comment type="catalytic activity">
    <reaction evidence="1 8">
        <text>Release of an N-terminal amino acid, Xaa-|-Yaa-, in which Xaa is preferably Leu, but may be other amino acids including Pro although not Arg or Lys, and Yaa may be Pro. Amino acid amides and methyl esters are also readily hydrolyzed, but rates on arylamides are exceedingly low.</text>
        <dbReference type="EC" id="3.4.11.1"/>
    </reaction>
</comment>
<dbReference type="NCBIfam" id="NF002073">
    <property type="entry name" value="PRK00913.1-2"/>
    <property type="match status" value="1"/>
</dbReference>
<organism evidence="10 11">
    <name type="scientific">Hyphomicrobium denitrificans (strain ATCC 51888 / DSM 1869 / NCIMB 11706 / TK 0415)</name>
    <dbReference type="NCBI Taxonomy" id="582899"/>
    <lineage>
        <taxon>Bacteria</taxon>
        <taxon>Pseudomonadati</taxon>
        <taxon>Pseudomonadota</taxon>
        <taxon>Alphaproteobacteria</taxon>
        <taxon>Hyphomicrobiales</taxon>
        <taxon>Hyphomicrobiaceae</taxon>
        <taxon>Hyphomicrobium</taxon>
    </lineage>
</organism>
<comment type="subcellular location">
    <subcellularLocation>
        <location evidence="8">Cytoplasm</location>
    </subcellularLocation>
</comment>
<feature type="active site" evidence="8">
    <location>
        <position position="357"/>
    </location>
</feature>
<name>D8JYQ4_HYPDA</name>
<dbReference type="GO" id="GO:0005737">
    <property type="term" value="C:cytoplasm"/>
    <property type="evidence" value="ECO:0007669"/>
    <property type="project" value="UniProtKB-SubCell"/>
</dbReference>
<dbReference type="PRINTS" id="PR00481">
    <property type="entry name" value="LAMNOPPTDASE"/>
</dbReference>
<feature type="binding site" evidence="8">
    <location>
        <position position="271"/>
    </location>
    <ligand>
        <name>Mn(2+)</name>
        <dbReference type="ChEBI" id="CHEBI:29035"/>
        <label>2</label>
    </ligand>
</feature>
<dbReference type="PROSITE" id="PS00631">
    <property type="entry name" value="CYTOSOL_AP"/>
    <property type="match status" value="1"/>
</dbReference>
<keyword evidence="5 8" id="KW-0645">Protease</keyword>
<dbReference type="EC" id="3.4.11.1" evidence="8"/>
<keyword evidence="8" id="KW-0479">Metal-binding</keyword>
<dbReference type="Pfam" id="PF02789">
    <property type="entry name" value="Peptidase_M17_N"/>
    <property type="match status" value="1"/>
</dbReference>
<dbReference type="EC" id="3.4.11.10" evidence="8"/>
<feature type="binding site" evidence="8">
    <location>
        <position position="276"/>
    </location>
    <ligand>
        <name>Mn(2+)</name>
        <dbReference type="ChEBI" id="CHEBI:29035"/>
        <label>2</label>
    </ligand>
</feature>
<feature type="binding site" evidence="8">
    <location>
        <position position="294"/>
    </location>
    <ligand>
        <name>Mn(2+)</name>
        <dbReference type="ChEBI" id="CHEBI:29035"/>
        <label>2</label>
    </ligand>
</feature>
<dbReference type="InterPro" id="IPR011356">
    <property type="entry name" value="Leucine_aapep/pepB"/>
</dbReference>
<keyword evidence="6 8" id="KW-0378">Hydrolase</keyword>
<feature type="binding site" evidence="8">
    <location>
        <position position="355"/>
    </location>
    <ligand>
        <name>Mn(2+)</name>
        <dbReference type="ChEBI" id="CHEBI:29035"/>
        <label>2</label>
    </ligand>
</feature>
<evidence type="ECO:0000256" key="5">
    <source>
        <dbReference type="ARBA" id="ARBA00022670"/>
    </source>
</evidence>
<evidence type="ECO:0000256" key="4">
    <source>
        <dbReference type="ARBA" id="ARBA00022438"/>
    </source>
</evidence>